<evidence type="ECO:0000313" key="2">
    <source>
        <dbReference type="EMBL" id="NMI24368.1"/>
    </source>
</evidence>
<name>A0AAW9ZWH2_9XANT</name>
<organism evidence="2 3">
    <name type="scientific">Xanthomonas hortorum pv. pelargonii</name>
    <dbReference type="NCBI Taxonomy" id="453602"/>
    <lineage>
        <taxon>Bacteria</taxon>
        <taxon>Pseudomonadati</taxon>
        <taxon>Pseudomonadota</taxon>
        <taxon>Gammaproteobacteria</taxon>
        <taxon>Lysobacterales</taxon>
        <taxon>Lysobacteraceae</taxon>
        <taxon>Xanthomonas</taxon>
    </lineage>
</organism>
<dbReference type="EMBL" id="SMDX01000041">
    <property type="protein sequence ID" value="NMI24368.1"/>
    <property type="molecule type" value="Genomic_DNA"/>
</dbReference>
<protein>
    <recommendedName>
        <fullName evidence="4">Secreted protein</fullName>
    </recommendedName>
</protein>
<dbReference type="AlphaFoldDB" id="A0AAW9ZWH2"/>
<reference evidence="3" key="1">
    <citation type="journal article" date="2020" name="Syst. Appl. Microbiol.">
        <title>Clarifying the taxonomy of the causal agent of bacterial leaf spot of lettuce through a polyphasic approach reveals that Xanthomonas cynarae Trebaol et al. 2000 emend. Timilsina et al. 2019 is a later heterotypic synonym of Xanthomonas hortorum Vauterin et al. 1995.</title>
        <authorList>
            <person name="Moriniere L."/>
            <person name="Burlet A."/>
            <person name="Rosenthal E.R."/>
            <person name="Nesme X."/>
            <person name="Portier P."/>
            <person name="Bull C.T."/>
            <person name="Lavire C."/>
            <person name="Fischer-Le Saux M."/>
            <person name="Bertolla F."/>
        </authorList>
    </citation>
    <scope>NUCLEOTIDE SEQUENCE [LARGE SCALE GENOMIC DNA]</scope>
    <source>
        <strain evidence="3">CFBP2533</strain>
    </source>
</reference>
<comment type="caution">
    <text evidence="2">The sequence shown here is derived from an EMBL/GenBank/DDBJ whole genome shotgun (WGS) entry which is preliminary data.</text>
</comment>
<proteinExistence type="predicted"/>
<accession>A0AAW9ZWH2</accession>
<evidence type="ECO:0008006" key="4">
    <source>
        <dbReference type="Google" id="ProtNLM"/>
    </source>
</evidence>
<sequence>MRKGFLKNRFVRVKLPALLFATVTVNRGLMRQIVRSATSLYLGSSLQSQRPPPVHHSVVGSQSRCPTSNARMVS</sequence>
<evidence type="ECO:0000313" key="3">
    <source>
        <dbReference type="Proteomes" id="UP000548771"/>
    </source>
</evidence>
<feature type="compositionally biased region" description="Polar residues" evidence="1">
    <location>
        <begin position="59"/>
        <end position="74"/>
    </location>
</feature>
<feature type="region of interest" description="Disordered" evidence="1">
    <location>
        <begin position="45"/>
        <end position="74"/>
    </location>
</feature>
<evidence type="ECO:0000256" key="1">
    <source>
        <dbReference type="SAM" id="MobiDB-lite"/>
    </source>
</evidence>
<gene>
    <name evidence="2" type="ORF">E1J24_21650</name>
</gene>
<dbReference type="Proteomes" id="UP000548771">
    <property type="component" value="Unassembled WGS sequence"/>
</dbReference>